<evidence type="ECO:0000256" key="6">
    <source>
        <dbReference type="SAM" id="Phobius"/>
    </source>
</evidence>
<dbReference type="RefSeq" id="WP_098461691.1">
    <property type="nucleotide sequence ID" value="NZ_PDJC01000001.1"/>
</dbReference>
<comment type="caution">
    <text evidence="8">The sequence shown here is derived from an EMBL/GenBank/DDBJ whole genome shotgun (WGS) entry which is preliminary data.</text>
</comment>
<dbReference type="OrthoDB" id="3828740at2"/>
<evidence type="ECO:0000259" key="7">
    <source>
        <dbReference type="Pfam" id="PF00482"/>
    </source>
</evidence>
<feature type="domain" description="Type II secretion system protein GspF" evidence="7">
    <location>
        <begin position="106"/>
        <end position="231"/>
    </location>
</feature>
<keyword evidence="2" id="KW-1003">Cell membrane</keyword>
<comment type="subcellular location">
    <subcellularLocation>
        <location evidence="1">Cell membrane</location>
        <topology evidence="1">Multi-pass membrane protein</topology>
    </subcellularLocation>
</comment>
<proteinExistence type="predicted"/>
<dbReference type="Pfam" id="PF00482">
    <property type="entry name" value="T2SSF"/>
    <property type="match status" value="1"/>
</dbReference>
<dbReference type="Gene3D" id="1.20.81.30">
    <property type="entry name" value="Type II secretion system (T2SS), domain F"/>
    <property type="match status" value="1"/>
</dbReference>
<organism evidence="8 9">
    <name type="scientific">Propionicimonas paludicola</name>
    <dbReference type="NCBI Taxonomy" id="185243"/>
    <lineage>
        <taxon>Bacteria</taxon>
        <taxon>Bacillati</taxon>
        <taxon>Actinomycetota</taxon>
        <taxon>Actinomycetes</taxon>
        <taxon>Propionibacteriales</taxon>
        <taxon>Nocardioidaceae</taxon>
        <taxon>Propionicimonas</taxon>
    </lineage>
</organism>
<accession>A0A2A9CWE3</accession>
<evidence type="ECO:0000313" key="9">
    <source>
        <dbReference type="Proteomes" id="UP000226079"/>
    </source>
</evidence>
<keyword evidence="9" id="KW-1185">Reference proteome</keyword>
<gene>
    <name evidence="8" type="ORF">ATK74_2909</name>
</gene>
<evidence type="ECO:0000313" key="8">
    <source>
        <dbReference type="EMBL" id="PFG18325.1"/>
    </source>
</evidence>
<dbReference type="GO" id="GO:0005886">
    <property type="term" value="C:plasma membrane"/>
    <property type="evidence" value="ECO:0007669"/>
    <property type="project" value="UniProtKB-SubCell"/>
</dbReference>
<keyword evidence="3 6" id="KW-0812">Transmembrane</keyword>
<keyword evidence="5 6" id="KW-0472">Membrane</keyword>
<evidence type="ECO:0000256" key="1">
    <source>
        <dbReference type="ARBA" id="ARBA00004651"/>
    </source>
</evidence>
<reference evidence="8 9" key="1">
    <citation type="submission" date="2017-10" db="EMBL/GenBank/DDBJ databases">
        <title>Sequencing the genomes of 1000 actinobacteria strains.</title>
        <authorList>
            <person name="Klenk H.-P."/>
        </authorList>
    </citation>
    <scope>NUCLEOTIDE SEQUENCE [LARGE SCALE GENOMIC DNA]</scope>
    <source>
        <strain evidence="8 9">DSM 15597</strain>
    </source>
</reference>
<dbReference type="AlphaFoldDB" id="A0A2A9CWE3"/>
<evidence type="ECO:0000256" key="2">
    <source>
        <dbReference type="ARBA" id="ARBA00022475"/>
    </source>
</evidence>
<evidence type="ECO:0000256" key="3">
    <source>
        <dbReference type="ARBA" id="ARBA00022692"/>
    </source>
</evidence>
<dbReference type="PANTHER" id="PTHR35007:SF3">
    <property type="entry name" value="POSSIBLE CONSERVED ALANINE RICH MEMBRANE PROTEIN"/>
    <property type="match status" value="1"/>
</dbReference>
<dbReference type="EMBL" id="PDJC01000001">
    <property type="protein sequence ID" value="PFG18325.1"/>
    <property type="molecule type" value="Genomic_DNA"/>
</dbReference>
<dbReference type="Proteomes" id="UP000226079">
    <property type="component" value="Unassembled WGS sequence"/>
</dbReference>
<sequence>MSTALAALCGLLIGGGVLLIVAGFRFAPAEEARPRASRLTAAWQTPAGKRRVAQLGLAVAGGFAAATWTGLPMLIVIVPAAVFGLPVLLSTPVNRDAELLEALDRWVRNLAALLPTGRSITDAIRVSARKAPDPLGPELRLLVARLDDRWTIEQALTAMADVLNSADADAVLAALMLAAERGGTGATATLNALADTIQDRLRALREIETERAKPRIVVRQVTIFTVAALGLALVFGGSFFAPFASLPGQALLTGLVVAYLGSLLFLRRMALPRPRQRILRRAA</sequence>
<dbReference type="PANTHER" id="PTHR35007">
    <property type="entry name" value="INTEGRAL MEMBRANE PROTEIN-RELATED"/>
    <property type="match status" value="1"/>
</dbReference>
<feature type="transmembrane region" description="Helical" evidence="6">
    <location>
        <begin position="250"/>
        <end position="271"/>
    </location>
</feature>
<name>A0A2A9CWE3_9ACTN</name>
<dbReference type="InterPro" id="IPR042094">
    <property type="entry name" value="T2SS_GspF_sf"/>
</dbReference>
<keyword evidence="4 6" id="KW-1133">Transmembrane helix</keyword>
<protein>
    <submittedName>
        <fullName evidence="8">Type II secretion system protein F (GspF)</fullName>
    </submittedName>
</protein>
<evidence type="ECO:0000256" key="5">
    <source>
        <dbReference type="ARBA" id="ARBA00023136"/>
    </source>
</evidence>
<feature type="transmembrane region" description="Helical" evidence="6">
    <location>
        <begin position="221"/>
        <end position="244"/>
    </location>
</feature>
<evidence type="ECO:0000256" key="4">
    <source>
        <dbReference type="ARBA" id="ARBA00022989"/>
    </source>
</evidence>
<feature type="transmembrane region" description="Helical" evidence="6">
    <location>
        <begin position="53"/>
        <end position="85"/>
    </location>
</feature>
<dbReference type="InterPro" id="IPR018076">
    <property type="entry name" value="T2SS_GspF_dom"/>
</dbReference>